<dbReference type="AlphaFoldDB" id="A0A383C6X1"/>
<dbReference type="SUPFAM" id="SSF82771">
    <property type="entry name" value="GIY-YIG endonuclease"/>
    <property type="match status" value="1"/>
</dbReference>
<dbReference type="Pfam" id="PF01541">
    <property type="entry name" value="GIY-YIG"/>
    <property type="match status" value="1"/>
</dbReference>
<feature type="domain" description="GIY-YIG" evidence="1">
    <location>
        <begin position="1"/>
        <end position="70"/>
    </location>
</feature>
<reference evidence="2" key="1">
    <citation type="submission" date="2018-05" db="EMBL/GenBank/DDBJ databases">
        <authorList>
            <person name="Lanie J.A."/>
            <person name="Ng W.-L."/>
            <person name="Kazmierczak K.M."/>
            <person name="Andrzejewski T.M."/>
            <person name="Davidsen T.M."/>
            <person name="Wayne K.J."/>
            <person name="Tettelin H."/>
            <person name="Glass J.I."/>
            <person name="Rusch D."/>
            <person name="Podicherti R."/>
            <person name="Tsui H.-C.T."/>
            <person name="Winkler M.E."/>
        </authorList>
    </citation>
    <scope>NUCLEOTIDE SEQUENCE</scope>
</reference>
<dbReference type="InterPro" id="IPR050190">
    <property type="entry name" value="UPF0213_domain"/>
</dbReference>
<name>A0A383C6X1_9ZZZZ</name>
<dbReference type="PANTHER" id="PTHR34477">
    <property type="entry name" value="UPF0213 PROTEIN YHBQ"/>
    <property type="match status" value="1"/>
</dbReference>
<organism evidence="2">
    <name type="scientific">marine metagenome</name>
    <dbReference type="NCBI Taxonomy" id="408172"/>
    <lineage>
        <taxon>unclassified sequences</taxon>
        <taxon>metagenomes</taxon>
        <taxon>ecological metagenomes</taxon>
    </lineage>
</organism>
<protein>
    <recommendedName>
        <fullName evidence="1">GIY-YIG domain-containing protein</fullName>
    </recommendedName>
</protein>
<evidence type="ECO:0000313" key="2">
    <source>
        <dbReference type="EMBL" id="SVE27944.1"/>
    </source>
</evidence>
<dbReference type="InterPro" id="IPR035901">
    <property type="entry name" value="GIY-YIG_endonuc_sf"/>
</dbReference>
<evidence type="ECO:0000259" key="1">
    <source>
        <dbReference type="PROSITE" id="PS50164"/>
    </source>
</evidence>
<sequence>MSISTNKKKTYVGYTNNLTKRLKKHNSNKGAKSTKGYKWKIIYKKKFSTKSKAMSYEYKLKKNRKERLTIIKNL</sequence>
<dbReference type="Gene3D" id="3.40.1440.10">
    <property type="entry name" value="GIY-YIG endonuclease"/>
    <property type="match status" value="1"/>
</dbReference>
<dbReference type="PROSITE" id="PS50164">
    <property type="entry name" value="GIY_YIG"/>
    <property type="match status" value="1"/>
</dbReference>
<gene>
    <name evidence="2" type="ORF">METZ01_LOCUS480798</name>
</gene>
<accession>A0A383C6X1</accession>
<dbReference type="InterPro" id="IPR000305">
    <property type="entry name" value="GIY-YIG_endonuc"/>
</dbReference>
<proteinExistence type="predicted"/>
<dbReference type="PANTHER" id="PTHR34477:SF1">
    <property type="entry name" value="UPF0213 PROTEIN YHBQ"/>
    <property type="match status" value="1"/>
</dbReference>
<dbReference type="EMBL" id="UINC01206356">
    <property type="protein sequence ID" value="SVE27944.1"/>
    <property type="molecule type" value="Genomic_DNA"/>
</dbReference>